<sequence>MAAIAGSSLMRPAKSLSAAQPSSLCLSLSPSLTSSSDPFLIFVGGMLPIVPPSQARLSLERMSERLQSHGATSRRRKAALAKQTKRGLARLLGARLGMRFLQNAVLSVFFLGCLMQGLGAERKDETWK</sequence>
<reference evidence="1 2" key="1">
    <citation type="submission" date="2016-07" db="EMBL/GenBank/DDBJ databases">
        <title>Multiple horizontal gene transfer events from other fungi enriched the ability of initially mycotrophic Trichoderma (Ascomycota) to feed on dead plant biomass.</title>
        <authorList>
            <consortium name="DOE Joint Genome Institute"/>
            <person name="Aerts A."/>
            <person name="Atanasova L."/>
            <person name="Chenthamara K."/>
            <person name="Zhang J."/>
            <person name="Grujic M."/>
            <person name="Henrissat B."/>
            <person name="Kuo A."/>
            <person name="Salamov A."/>
            <person name="Lipzen A."/>
            <person name="Labutti K."/>
            <person name="Barry K."/>
            <person name="Miao Y."/>
            <person name="Rahimi M.J."/>
            <person name="Shen Q."/>
            <person name="Grigoriev I.V."/>
            <person name="Kubicek C.P."/>
            <person name="Druzhinina I.S."/>
        </authorList>
    </citation>
    <scope>NUCLEOTIDE SEQUENCE [LARGE SCALE GENOMIC DNA]</scope>
    <source>
        <strain evidence="1 2">ATCC 18648</strain>
    </source>
</reference>
<proteinExistence type="predicted"/>
<dbReference type="Proteomes" id="UP000240760">
    <property type="component" value="Unassembled WGS sequence"/>
</dbReference>
<evidence type="ECO:0000313" key="1">
    <source>
        <dbReference type="EMBL" id="PTB79029.1"/>
    </source>
</evidence>
<dbReference type="AlphaFoldDB" id="A0A2T4CBS7"/>
<organism evidence="1 2">
    <name type="scientific">Trichoderma longibrachiatum ATCC 18648</name>
    <dbReference type="NCBI Taxonomy" id="983965"/>
    <lineage>
        <taxon>Eukaryota</taxon>
        <taxon>Fungi</taxon>
        <taxon>Dikarya</taxon>
        <taxon>Ascomycota</taxon>
        <taxon>Pezizomycotina</taxon>
        <taxon>Sordariomycetes</taxon>
        <taxon>Hypocreomycetidae</taxon>
        <taxon>Hypocreales</taxon>
        <taxon>Hypocreaceae</taxon>
        <taxon>Trichoderma</taxon>
    </lineage>
</organism>
<gene>
    <name evidence="1" type="ORF">M440DRAFT_1398293</name>
</gene>
<keyword evidence="2" id="KW-1185">Reference proteome</keyword>
<protein>
    <submittedName>
        <fullName evidence="1">Uncharacterized protein</fullName>
    </submittedName>
</protein>
<accession>A0A2T4CBS7</accession>
<dbReference type="EMBL" id="KZ679128">
    <property type="protein sequence ID" value="PTB79029.1"/>
    <property type="molecule type" value="Genomic_DNA"/>
</dbReference>
<evidence type="ECO:0000313" key="2">
    <source>
        <dbReference type="Proteomes" id="UP000240760"/>
    </source>
</evidence>
<name>A0A2T4CBS7_TRILO</name>